<sequence>MADKKEKDLTPVTLLATGTVTPYFKGDVFTVPAYVAKALLDPNRKDADGNSIEVKVEKFDKTNKDHAAALVAQRGKTEDAEVEAVKGEGLKPAEKNA</sequence>
<dbReference type="RefSeq" id="WP_306633658.1">
    <property type="nucleotide sequence ID" value="NZ_JAUSXB010000001.1"/>
</dbReference>
<dbReference type="Proteomes" id="UP001236806">
    <property type="component" value="Unassembled WGS sequence"/>
</dbReference>
<comment type="caution">
    <text evidence="2">The sequence shown here is derived from an EMBL/GenBank/DDBJ whole genome shotgun (WGS) entry which is preliminary data.</text>
</comment>
<evidence type="ECO:0008006" key="4">
    <source>
        <dbReference type="Google" id="ProtNLM"/>
    </source>
</evidence>
<name>A0ABU0PG52_9MICC</name>
<accession>A0ABU0PG52</accession>
<gene>
    <name evidence="2" type="ORF">QFZ36_000504</name>
</gene>
<proteinExistence type="predicted"/>
<feature type="compositionally biased region" description="Basic and acidic residues" evidence="1">
    <location>
        <begin position="75"/>
        <end position="97"/>
    </location>
</feature>
<protein>
    <recommendedName>
        <fullName evidence="4">Phage protein</fullName>
    </recommendedName>
</protein>
<evidence type="ECO:0000313" key="3">
    <source>
        <dbReference type="Proteomes" id="UP001236806"/>
    </source>
</evidence>
<evidence type="ECO:0000256" key="1">
    <source>
        <dbReference type="SAM" id="MobiDB-lite"/>
    </source>
</evidence>
<evidence type="ECO:0000313" key="2">
    <source>
        <dbReference type="EMBL" id="MDQ0672943.1"/>
    </source>
</evidence>
<dbReference type="EMBL" id="JAUSXB010000001">
    <property type="protein sequence ID" value="MDQ0672943.1"/>
    <property type="molecule type" value="Genomic_DNA"/>
</dbReference>
<feature type="region of interest" description="Disordered" evidence="1">
    <location>
        <begin position="71"/>
        <end position="97"/>
    </location>
</feature>
<organism evidence="2 3">
    <name type="scientific">Pseudarthrobacter siccitolerans</name>
    <dbReference type="NCBI Taxonomy" id="861266"/>
    <lineage>
        <taxon>Bacteria</taxon>
        <taxon>Bacillati</taxon>
        <taxon>Actinomycetota</taxon>
        <taxon>Actinomycetes</taxon>
        <taxon>Micrococcales</taxon>
        <taxon>Micrococcaceae</taxon>
        <taxon>Pseudarthrobacter</taxon>
    </lineage>
</organism>
<keyword evidence="3" id="KW-1185">Reference proteome</keyword>
<reference evidence="2 3" key="1">
    <citation type="submission" date="2023-07" db="EMBL/GenBank/DDBJ databases">
        <title>Comparative genomics of wheat-associated soil bacteria to identify genetic determinants of phenazine resistance.</title>
        <authorList>
            <person name="Mouncey N."/>
        </authorList>
    </citation>
    <scope>NUCLEOTIDE SEQUENCE [LARGE SCALE GENOMIC DNA]</scope>
    <source>
        <strain evidence="2 3">W1I3</strain>
    </source>
</reference>